<keyword evidence="6 7" id="KW-0472">Membrane</keyword>
<dbReference type="PANTHER" id="PTHR43744:SF12">
    <property type="entry name" value="ABC TRANSPORTER PERMEASE PROTEIN MG189-RELATED"/>
    <property type="match status" value="1"/>
</dbReference>
<reference evidence="9 10" key="1">
    <citation type="submission" date="2021-10" db="EMBL/GenBank/DDBJ databases">
        <title>Anaerobic single-cell dispensing facilitates the cultivation of human gut bacteria.</title>
        <authorList>
            <person name="Afrizal A."/>
        </authorList>
    </citation>
    <scope>NUCLEOTIDE SEQUENCE [LARGE SCALE GENOMIC DNA]</scope>
    <source>
        <strain evidence="9 10">CLA-AA-H200</strain>
    </source>
</reference>
<dbReference type="EMBL" id="JAJEQX010000015">
    <property type="protein sequence ID" value="MCC2254637.1"/>
    <property type="molecule type" value="Genomic_DNA"/>
</dbReference>
<protein>
    <submittedName>
        <fullName evidence="9">Carbohydrate ABC transporter permease</fullName>
    </submittedName>
</protein>
<comment type="subcellular location">
    <subcellularLocation>
        <location evidence="1 7">Cell membrane</location>
        <topology evidence="1 7">Multi-pass membrane protein</topology>
    </subcellularLocation>
</comment>
<evidence type="ECO:0000313" key="9">
    <source>
        <dbReference type="EMBL" id="MCC2254637.1"/>
    </source>
</evidence>
<proteinExistence type="inferred from homology"/>
<feature type="transmembrane region" description="Helical" evidence="7">
    <location>
        <begin position="72"/>
        <end position="98"/>
    </location>
</feature>
<comment type="caution">
    <text evidence="9">The sequence shown here is derived from an EMBL/GenBank/DDBJ whole genome shotgun (WGS) entry which is preliminary data.</text>
</comment>
<accession>A0ABS8FX53</accession>
<keyword evidence="5 7" id="KW-1133">Transmembrane helix</keyword>
<evidence type="ECO:0000256" key="6">
    <source>
        <dbReference type="ARBA" id="ARBA00023136"/>
    </source>
</evidence>
<dbReference type="Pfam" id="PF00528">
    <property type="entry name" value="BPD_transp_1"/>
    <property type="match status" value="1"/>
</dbReference>
<keyword evidence="2 7" id="KW-0813">Transport</keyword>
<feature type="transmembrane region" description="Helical" evidence="7">
    <location>
        <begin position="243"/>
        <end position="264"/>
    </location>
</feature>
<dbReference type="PANTHER" id="PTHR43744">
    <property type="entry name" value="ABC TRANSPORTER PERMEASE PROTEIN MG189-RELATED-RELATED"/>
    <property type="match status" value="1"/>
</dbReference>
<keyword evidence="4 7" id="KW-0812">Transmembrane</keyword>
<evidence type="ECO:0000256" key="1">
    <source>
        <dbReference type="ARBA" id="ARBA00004651"/>
    </source>
</evidence>
<feature type="transmembrane region" description="Helical" evidence="7">
    <location>
        <begin position="144"/>
        <end position="164"/>
    </location>
</feature>
<evidence type="ECO:0000256" key="2">
    <source>
        <dbReference type="ARBA" id="ARBA00022448"/>
    </source>
</evidence>
<evidence type="ECO:0000256" key="3">
    <source>
        <dbReference type="ARBA" id="ARBA00022475"/>
    </source>
</evidence>
<dbReference type="PROSITE" id="PS50928">
    <property type="entry name" value="ABC_TM1"/>
    <property type="match status" value="1"/>
</dbReference>
<keyword evidence="10" id="KW-1185">Reference proteome</keyword>
<comment type="similarity">
    <text evidence="7">Belongs to the binding-protein-dependent transport system permease family.</text>
</comment>
<feature type="domain" description="ABC transmembrane type-1" evidence="8">
    <location>
        <begin position="73"/>
        <end position="264"/>
    </location>
</feature>
<feature type="transmembrane region" description="Helical" evidence="7">
    <location>
        <begin position="110"/>
        <end position="132"/>
    </location>
</feature>
<keyword evidence="3" id="KW-1003">Cell membrane</keyword>
<dbReference type="CDD" id="cd06261">
    <property type="entry name" value="TM_PBP2"/>
    <property type="match status" value="1"/>
</dbReference>
<dbReference type="InterPro" id="IPR035906">
    <property type="entry name" value="MetI-like_sf"/>
</dbReference>
<feature type="transmembrane region" description="Helical" evidence="7">
    <location>
        <begin position="185"/>
        <end position="207"/>
    </location>
</feature>
<dbReference type="InterPro" id="IPR000515">
    <property type="entry name" value="MetI-like"/>
</dbReference>
<evidence type="ECO:0000259" key="8">
    <source>
        <dbReference type="PROSITE" id="PS50928"/>
    </source>
</evidence>
<dbReference type="Proteomes" id="UP001198151">
    <property type="component" value="Unassembled WGS sequence"/>
</dbReference>
<organism evidence="9 10">
    <name type="scientific">Ruminococcus turbiniformis</name>
    <dbReference type="NCBI Taxonomy" id="2881258"/>
    <lineage>
        <taxon>Bacteria</taxon>
        <taxon>Bacillati</taxon>
        <taxon>Bacillota</taxon>
        <taxon>Clostridia</taxon>
        <taxon>Eubacteriales</taxon>
        <taxon>Oscillospiraceae</taxon>
        <taxon>Ruminococcus</taxon>
    </lineage>
</organism>
<gene>
    <name evidence="9" type="ORF">LKD70_09430</name>
</gene>
<feature type="transmembrane region" description="Helical" evidence="7">
    <location>
        <begin position="12"/>
        <end position="35"/>
    </location>
</feature>
<dbReference type="Gene3D" id="1.10.3720.10">
    <property type="entry name" value="MetI-like"/>
    <property type="match status" value="1"/>
</dbReference>
<name>A0ABS8FX53_9FIRM</name>
<evidence type="ECO:0000256" key="4">
    <source>
        <dbReference type="ARBA" id="ARBA00022692"/>
    </source>
</evidence>
<dbReference type="RefSeq" id="WP_227707781.1">
    <property type="nucleotide sequence ID" value="NZ_JAJEQX010000015.1"/>
</dbReference>
<sequence>MNRAKKRYSIGHIIGFIVFLAIAVINVYPLVFSIFCSLKGNLEIFESFVSLPKEFRYENYITAWNVGNIGRYFLNTIILAAGTIILTGVFGAMASYILSKFHFKIKSGIYLLFISGMMIPIQAVLIPLSYVFGKFGMMNNYGMLILLYSAFCFPMTVLILTGFMNSIPTELEEAMIIDGAGIHQVFFRMIMPLSMPGIISASIFNFIQVWNNLLFPLIFITDKEKGTISMGLLSFFGEYSTDYSASMAGICLTTIPVIIAYVLFQDRIENGLMSGAVKG</sequence>
<evidence type="ECO:0000256" key="7">
    <source>
        <dbReference type="RuleBase" id="RU363032"/>
    </source>
</evidence>
<evidence type="ECO:0000313" key="10">
    <source>
        <dbReference type="Proteomes" id="UP001198151"/>
    </source>
</evidence>
<dbReference type="SUPFAM" id="SSF161098">
    <property type="entry name" value="MetI-like"/>
    <property type="match status" value="1"/>
</dbReference>
<evidence type="ECO:0000256" key="5">
    <source>
        <dbReference type="ARBA" id="ARBA00022989"/>
    </source>
</evidence>